<reference evidence="2 3" key="1">
    <citation type="submission" date="2018-02" db="EMBL/GenBank/DDBJ databases">
        <title>Complete genome of Nitrosopumilus cobalaminigenes HCA1.</title>
        <authorList>
            <person name="Qin W."/>
            <person name="Zheng Y."/>
            <person name="Stahl D.A."/>
        </authorList>
    </citation>
    <scope>NUCLEOTIDE SEQUENCE [LARGE SCALE GENOMIC DNA]</scope>
    <source>
        <strain evidence="2 3">HCA1</strain>
    </source>
</reference>
<keyword evidence="2" id="KW-0269">Exonuclease</keyword>
<dbReference type="RefSeq" id="WP_179361645.1">
    <property type="nucleotide sequence ID" value="NZ_CP026993.1"/>
</dbReference>
<dbReference type="EMBL" id="CP026993">
    <property type="protein sequence ID" value="QLH02801.1"/>
    <property type="molecule type" value="Genomic_DNA"/>
</dbReference>
<dbReference type="InterPro" id="IPR011335">
    <property type="entry name" value="Restrct_endonuc-II-like"/>
</dbReference>
<keyword evidence="2" id="KW-0378">Hydrolase</keyword>
<dbReference type="SUPFAM" id="SSF52980">
    <property type="entry name" value="Restriction endonuclease-like"/>
    <property type="match status" value="1"/>
</dbReference>
<dbReference type="InterPro" id="IPR011604">
    <property type="entry name" value="PDDEXK-like_dom_sf"/>
</dbReference>
<feature type="domain" description="PD-(D/E)XK endonuclease-like" evidence="1">
    <location>
        <begin position="66"/>
        <end position="197"/>
    </location>
</feature>
<accession>A0A7D5R7J7</accession>
<dbReference type="GeneID" id="56059191"/>
<dbReference type="PANTHER" id="PTHR31340">
    <property type="entry name" value="MITOCHONDRIAL GENOME MAINTENANCE EXONUCLEASE 1"/>
    <property type="match status" value="1"/>
</dbReference>
<keyword evidence="3" id="KW-1185">Reference proteome</keyword>
<dbReference type="Gene3D" id="3.90.320.10">
    <property type="match status" value="1"/>
</dbReference>
<dbReference type="OrthoDB" id="4571at2157"/>
<dbReference type="Proteomes" id="UP000509771">
    <property type="component" value="Chromosome"/>
</dbReference>
<evidence type="ECO:0000313" key="3">
    <source>
        <dbReference type="Proteomes" id="UP000509771"/>
    </source>
</evidence>
<dbReference type="Pfam" id="PF12705">
    <property type="entry name" value="PDDEXK_1"/>
    <property type="match status" value="1"/>
</dbReference>
<organism evidence="2 3">
    <name type="scientific">Nitrosopumilus cobalaminigenes</name>
    <dbReference type="NCBI Taxonomy" id="1470066"/>
    <lineage>
        <taxon>Archaea</taxon>
        <taxon>Nitrososphaerota</taxon>
        <taxon>Nitrososphaeria</taxon>
        <taxon>Nitrosopumilales</taxon>
        <taxon>Nitrosopumilaceae</taxon>
        <taxon>Nitrosopumilus</taxon>
    </lineage>
</organism>
<evidence type="ECO:0000259" key="1">
    <source>
        <dbReference type="Pfam" id="PF12705"/>
    </source>
</evidence>
<dbReference type="KEGG" id="ncl:C5F47_04160"/>
<dbReference type="PANTHER" id="PTHR31340:SF3">
    <property type="entry name" value="MITOCHONDRIAL GENOME MAINTENANCE EXONUCLEASE 1"/>
    <property type="match status" value="1"/>
</dbReference>
<dbReference type="GO" id="GO:0004527">
    <property type="term" value="F:exonuclease activity"/>
    <property type="evidence" value="ECO:0007669"/>
    <property type="project" value="UniProtKB-KW"/>
</dbReference>
<evidence type="ECO:0000313" key="2">
    <source>
        <dbReference type="EMBL" id="QLH02801.1"/>
    </source>
</evidence>
<name>A0A7D5R7J7_9ARCH</name>
<gene>
    <name evidence="2" type="ORF">C5F47_04160</name>
</gene>
<protein>
    <submittedName>
        <fullName evidence="2">Exonuclease</fullName>
    </submittedName>
</protein>
<dbReference type="AlphaFoldDB" id="A0A7D5R7J7"/>
<keyword evidence="2" id="KW-0540">Nuclease</keyword>
<dbReference type="InterPro" id="IPR038726">
    <property type="entry name" value="PDDEXK_AddAB-type"/>
</dbReference>
<sequence>MQFLVTNFTQMLKAREPELLDREDGHWYETKFDKVYPSISTILSATAPEHKKNGLARWKENEPAHEYITKQAQDIGTQSHKMIEDYLSNSLAMDEFDLLPIAHFNNLKPFLENITNVTCIEQRMYSDKLKVAGTSDLIAEYNGELSIIDYKTKRKPQVDEYMYEYYLQTTCYAHMFEEVTGQKINQVVILVSSEKNTRQEFIKTCDAYVEPMMERVEKYYLNNLE</sequence>
<proteinExistence type="predicted"/>